<dbReference type="InterPro" id="IPR036849">
    <property type="entry name" value="Enolase-like_C_sf"/>
</dbReference>
<dbReference type="SMART" id="SM00922">
    <property type="entry name" value="MR_MLE"/>
    <property type="match status" value="1"/>
</dbReference>
<dbReference type="PANTHER" id="PTHR48080">
    <property type="entry name" value="D-GALACTONATE DEHYDRATASE-RELATED"/>
    <property type="match status" value="1"/>
</dbReference>
<sequence length="394" mass="43902">MKITKVEIFDIECPDRPAWTPVFVRVYTDEGLVGLGEAGLAYDWGHSAAAAMIKEIAEAVLIGFNPMQTELLWSRMLRESFWGLGGGPVLYAAMSAIDTALWDIKGKALGVPVYQLLGGKVNDKLRTYASQLQFDWDKECKKLIQPEEYAQAALKAVAQGYDAVKVDPIVYNADGSSSFDRTKLFTRPQMRLFGDRLRAIRDAVGEDVDIIFESHSLMGAASAIQMGEIVEEVGCMMYEEPVNYLNPKVHKKVSDRVNVPIAGGERLYHRWDVRQYFEDQSIDVLQPDVGLCGGFTESKKVCDYADVYDIRIQAHVCGGPVATAASLHLETAIPNFLIHEHHTYAIKSWNRELCIQDPQPVNGFFEVSETPGIGIELNDEVVKRSPHLTVTSLK</sequence>
<dbReference type="SFLD" id="SFLDG00179">
    <property type="entry name" value="mandelate_racemase"/>
    <property type="match status" value="1"/>
</dbReference>
<evidence type="ECO:0000256" key="1">
    <source>
        <dbReference type="ARBA" id="ARBA00023239"/>
    </source>
</evidence>
<reference evidence="3 4" key="1">
    <citation type="submission" date="2020-08" db="EMBL/GenBank/DDBJ databases">
        <title>Genomic Encyclopedia of Type Strains, Phase IV (KMG-IV): sequencing the most valuable type-strain genomes for metagenomic binning, comparative biology and taxonomic classification.</title>
        <authorList>
            <person name="Goeker M."/>
        </authorList>
    </citation>
    <scope>NUCLEOTIDE SEQUENCE [LARGE SCALE GENOMIC DNA]</scope>
    <source>
        <strain evidence="3 4">DSM 26287</strain>
    </source>
</reference>
<dbReference type="Pfam" id="PF13378">
    <property type="entry name" value="MR_MLE_C"/>
    <property type="match status" value="1"/>
</dbReference>
<dbReference type="CDD" id="cd03316">
    <property type="entry name" value="MR_like"/>
    <property type="match status" value="1"/>
</dbReference>
<dbReference type="InterPro" id="IPR029017">
    <property type="entry name" value="Enolase-like_N"/>
</dbReference>
<keyword evidence="4" id="KW-1185">Reference proteome</keyword>
<dbReference type="Proteomes" id="UP000537141">
    <property type="component" value="Unassembled WGS sequence"/>
</dbReference>
<proteinExistence type="predicted"/>
<dbReference type="PANTHER" id="PTHR48080:SF2">
    <property type="entry name" value="D-GALACTONATE DEHYDRATASE"/>
    <property type="match status" value="1"/>
</dbReference>
<dbReference type="InterPro" id="IPR034593">
    <property type="entry name" value="DgoD-like"/>
</dbReference>
<dbReference type="Pfam" id="PF02746">
    <property type="entry name" value="MR_MLE_N"/>
    <property type="match status" value="1"/>
</dbReference>
<dbReference type="GO" id="GO:0016829">
    <property type="term" value="F:lyase activity"/>
    <property type="evidence" value="ECO:0007669"/>
    <property type="project" value="UniProtKB-KW"/>
</dbReference>
<gene>
    <name evidence="3" type="ORF">HNQ55_000365</name>
</gene>
<dbReference type="PROSITE" id="PS00908">
    <property type="entry name" value="MR_MLE_1"/>
    <property type="match status" value="1"/>
</dbReference>
<dbReference type="InterPro" id="IPR029065">
    <property type="entry name" value="Enolase_C-like"/>
</dbReference>
<protein>
    <submittedName>
        <fullName evidence="3">L-alanine-DL-glutamate epimerase-like enolase superfamily enzyme</fullName>
    </submittedName>
</protein>
<name>A0A7X0TS92_9GAMM</name>
<evidence type="ECO:0000313" key="3">
    <source>
        <dbReference type="EMBL" id="MBB6541891.1"/>
    </source>
</evidence>
<dbReference type="EMBL" id="JACHHU010000001">
    <property type="protein sequence ID" value="MBB6541891.1"/>
    <property type="molecule type" value="Genomic_DNA"/>
</dbReference>
<dbReference type="InterPro" id="IPR018110">
    <property type="entry name" value="Mandel_Rmase/mucon_lact_enz_CS"/>
</dbReference>
<dbReference type="Gene3D" id="3.20.20.120">
    <property type="entry name" value="Enolase-like C-terminal domain"/>
    <property type="match status" value="1"/>
</dbReference>
<keyword evidence="1" id="KW-0456">Lyase</keyword>
<dbReference type="InterPro" id="IPR013342">
    <property type="entry name" value="Mandelate_racemase_C"/>
</dbReference>
<evidence type="ECO:0000259" key="2">
    <source>
        <dbReference type="SMART" id="SM00922"/>
    </source>
</evidence>
<accession>A0A7X0TS92</accession>
<comment type="caution">
    <text evidence="3">The sequence shown here is derived from an EMBL/GenBank/DDBJ whole genome shotgun (WGS) entry which is preliminary data.</text>
</comment>
<dbReference type="AlphaFoldDB" id="A0A7X0TS92"/>
<feature type="domain" description="Mandelate racemase/muconate lactonizing enzyme C-terminal" evidence="2">
    <location>
        <begin position="146"/>
        <end position="260"/>
    </location>
</feature>
<dbReference type="GO" id="GO:0009063">
    <property type="term" value="P:amino acid catabolic process"/>
    <property type="evidence" value="ECO:0007669"/>
    <property type="project" value="InterPro"/>
</dbReference>
<dbReference type="Gene3D" id="3.30.390.10">
    <property type="entry name" value="Enolase-like, N-terminal domain"/>
    <property type="match status" value="1"/>
</dbReference>
<organism evidence="3 4">
    <name type="scientific">Thalassotalea piscium</name>
    <dbReference type="NCBI Taxonomy" id="1230533"/>
    <lineage>
        <taxon>Bacteria</taxon>
        <taxon>Pseudomonadati</taxon>
        <taxon>Pseudomonadota</taxon>
        <taxon>Gammaproteobacteria</taxon>
        <taxon>Alteromonadales</taxon>
        <taxon>Colwelliaceae</taxon>
        <taxon>Thalassotalea</taxon>
    </lineage>
</organism>
<dbReference type="InterPro" id="IPR013341">
    <property type="entry name" value="Mandelate_racemase_N_dom"/>
</dbReference>
<dbReference type="RefSeq" id="WP_184421735.1">
    <property type="nucleotide sequence ID" value="NZ_AP027362.1"/>
</dbReference>
<dbReference type="SUPFAM" id="SSF51604">
    <property type="entry name" value="Enolase C-terminal domain-like"/>
    <property type="match status" value="1"/>
</dbReference>
<dbReference type="SUPFAM" id="SSF54826">
    <property type="entry name" value="Enolase N-terminal domain-like"/>
    <property type="match status" value="1"/>
</dbReference>
<evidence type="ECO:0000313" key="4">
    <source>
        <dbReference type="Proteomes" id="UP000537141"/>
    </source>
</evidence>
<dbReference type="SFLD" id="SFLDS00001">
    <property type="entry name" value="Enolase"/>
    <property type="match status" value="1"/>
</dbReference>